<comment type="caution">
    <text evidence="2">The sequence shown here is derived from an EMBL/GenBank/DDBJ whole genome shotgun (WGS) entry which is preliminary data.</text>
</comment>
<protein>
    <submittedName>
        <fullName evidence="2">Uncharacterized protein DUF1798</fullName>
    </submittedName>
</protein>
<feature type="coiled-coil region" evidence="1">
    <location>
        <begin position="5"/>
        <end position="32"/>
    </location>
</feature>
<accession>A0A419V2Y4</accession>
<dbReference type="RefSeq" id="WP_120193209.1">
    <property type="nucleotide sequence ID" value="NZ_RAPK01000009.1"/>
</dbReference>
<dbReference type="EMBL" id="RAPK01000009">
    <property type="protein sequence ID" value="RKD72812.1"/>
    <property type="molecule type" value="Genomic_DNA"/>
</dbReference>
<evidence type="ECO:0000313" key="2">
    <source>
        <dbReference type="EMBL" id="RKD72812.1"/>
    </source>
</evidence>
<dbReference type="AlphaFoldDB" id="A0A419V2Y4"/>
<sequence>MNRLMEVTEELLQQNEMMLDFYEERMEHTKNRDYFFDTVKPFADKVKALADEWFSLASEWVKKEQPVYLHLKQLEDTHENMTIASVTCFQPDTKEKRFKEMNQSIHYVLRSLESAWKEKESRG</sequence>
<keyword evidence="1" id="KW-0175">Coiled coil</keyword>
<dbReference type="Pfam" id="PF08807">
    <property type="entry name" value="DUF1798"/>
    <property type="match status" value="1"/>
</dbReference>
<organism evidence="2 3">
    <name type="scientific">Sinobaca qinghaiensis</name>
    <dbReference type="NCBI Taxonomy" id="342944"/>
    <lineage>
        <taxon>Bacteria</taxon>
        <taxon>Bacillati</taxon>
        <taxon>Bacillota</taxon>
        <taxon>Bacilli</taxon>
        <taxon>Bacillales</taxon>
        <taxon>Sporolactobacillaceae</taxon>
        <taxon>Sinobaca</taxon>
    </lineage>
</organism>
<evidence type="ECO:0000313" key="3">
    <source>
        <dbReference type="Proteomes" id="UP000285120"/>
    </source>
</evidence>
<proteinExistence type="predicted"/>
<dbReference type="InterPro" id="IPR014913">
    <property type="entry name" value="YppE-like"/>
</dbReference>
<keyword evidence="3" id="KW-1185">Reference proteome</keyword>
<dbReference type="OrthoDB" id="2361079at2"/>
<dbReference type="SUPFAM" id="SSF140415">
    <property type="entry name" value="YppE-like"/>
    <property type="match status" value="1"/>
</dbReference>
<reference evidence="2 3" key="1">
    <citation type="submission" date="2018-09" db="EMBL/GenBank/DDBJ databases">
        <title>Genomic Encyclopedia of Archaeal and Bacterial Type Strains, Phase II (KMG-II): from individual species to whole genera.</title>
        <authorList>
            <person name="Goeker M."/>
        </authorList>
    </citation>
    <scope>NUCLEOTIDE SEQUENCE [LARGE SCALE GENOMIC DNA]</scope>
    <source>
        <strain evidence="2 3">DSM 17008</strain>
    </source>
</reference>
<dbReference type="Gene3D" id="1.20.120.440">
    <property type="entry name" value="YppE-like"/>
    <property type="match status" value="1"/>
</dbReference>
<gene>
    <name evidence="2" type="ORF">ATL39_2008</name>
</gene>
<evidence type="ECO:0000256" key="1">
    <source>
        <dbReference type="SAM" id="Coils"/>
    </source>
</evidence>
<dbReference type="InterPro" id="IPR023351">
    <property type="entry name" value="YppE-like_sf"/>
</dbReference>
<dbReference type="Proteomes" id="UP000285120">
    <property type="component" value="Unassembled WGS sequence"/>
</dbReference>
<name>A0A419V2Y4_9BACL</name>